<evidence type="ECO:0000256" key="1">
    <source>
        <dbReference type="ARBA" id="ARBA00022723"/>
    </source>
</evidence>
<dbReference type="GO" id="GO:0006508">
    <property type="term" value="P:proteolysis"/>
    <property type="evidence" value="ECO:0007669"/>
    <property type="project" value="InterPro"/>
</dbReference>
<dbReference type="InterPro" id="IPR020568">
    <property type="entry name" value="Ribosomal_Su5_D2-typ_SF"/>
</dbReference>
<keyword evidence="8" id="KW-0346">Stress response</keyword>
<gene>
    <name evidence="14" type="primary">radA</name>
    <name evidence="14" type="ORF">KC571_03170</name>
</gene>
<evidence type="ECO:0000256" key="10">
    <source>
        <dbReference type="ARBA" id="ARBA00023204"/>
    </source>
</evidence>
<dbReference type="GO" id="GO:0005524">
    <property type="term" value="F:ATP binding"/>
    <property type="evidence" value="ECO:0007669"/>
    <property type="project" value="UniProtKB-UniRule"/>
</dbReference>
<evidence type="ECO:0000256" key="3">
    <source>
        <dbReference type="ARBA" id="ARBA00022763"/>
    </source>
</evidence>
<dbReference type="InterPro" id="IPR014721">
    <property type="entry name" value="Ribsml_uS5_D2-typ_fold_subgr"/>
</dbReference>
<comment type="function">
    <text evidence="12">DNA-dependent ATPase involved in processing of recombination intermediates, plays a role in repairing DNA breaks. Stimulates the branch migration of RecA-mediated strand transfer reactions, allowing the 3' invading strand to extend heteroduplex DNA faster. Binds ssDNA in the presence of ADP but not other nucleotides, has ATPase activity that is stimulated by ssDNA and various branched DNA structures, but inhibited by SSB. Does not have RecA's homology-searching function.</text>
</comment>
<dbReference type="GO" id="GO:0003684">
    <property type="term" value="F:damaged DNA binding"/>
    <property type="evidence" value="ECO:0007669"/>
    <property type="project" value="InterPro"/>
</dbReference>
<evidence type="ECO:0000313" key="15">
    <source>
        <dbReference type="Proteomes" id="UP000701698"/>
    </source>
</evidence>
<dbReference type="Gene3D" id="3.40.50.300">
    <property type="entry name" value="P-loop containing nucleotide triphosphate hydrolases"/>
    <property type="match status" value="1"/>
</dbReference>
<reference evidence="14" key="1">
    <citation type="submission" date="2020-04" db="EMBL/GenBank/DDBJ databases">
        <authorList>
            <person name="Zhang T."/>
        </authorList>
    </citation>
    <scope>NUCLEOTIDE SEQUENCE</scope>
    <source>
        <strain evidence="14">HKST-UBA01</strain>
    </source>
</reference>
<dbReference type="SMART" id="SM00382">
    <property type="entry name" value="AAA"/>
    <property type="match status" value="1"/>
</dbReference>
<dbReference type="InterPro" id="IPR020588">
    <property type="entry name" value="RecA_ATP-bd"/>
</dbReference>
<dbReference type="NCBIfam" id="TIGR00416">
    <property type="entry name" value="sms"/>
    <property type="match status" value="1"/>
</dbReference>
<dbReference type="PROSITE" id="PS50162">
    <property type="entry name" value="RECA_2"/>
    <property type="match status" value="1"/>
</dbReference>
<evidence type="ECO:0000256" key="9">
    <source>
        <dbReference type="ARBA" id="ARBA00023125"/>
    </source>
</evidence>
<evidence type="ECO:0000256" key="5">
    <source>
        <dbReference type="ARBA" id="ARBA00022801"/>
    </source>
</evidence>
<dbReference type="EMBL" id="JAGQKX010000081">
    <property type="protein sequence ID" value="MCA9390382.1"/>
    <property type="molecule type" value="Genomic_DNA"/>
</dbReference>
<dbReference type="Pfam" id="PF05362">
    <property type="entry name" value="Lon_C"/>
    <property type="match status" value="1"/>
</dbReference>
<comment type="caution">
    <text evidence="14">The sequence shown here is derived from an EMBL/GenBank/DDBJ whole genome shotgun (WGS) entry which is preliminary data.</text>
</comment>
<protein>
    <recommendedName>
        <fullName evidence="11 12">DNA repair protein RadA</fullName>
    </recommendedName>
</protein>
<dbReference type="SUPFAM" id="SSF54211">
    <property type="entry name" value="Ribosomal protein S5 domain 2-like"/>
    <property type="match status" value="1"/>
</dbReference>
<sequence>MTKNKSQQFVCSACGNVSSRWSGKCFACGEWNTLKEYHAPVAAFDENTGTKLDLAALASISKTTVSRIETEFSAVDRVLGGGLVPGSVILLGGEPGTGKSTILLQYADAIANGHTVVYLSAEESREQVSLRAHRLGLAHSENILISNIETIDDLFVSIEDSEKPTLVILDSVQTIRDTAINSRTGSVGHVQSIAQKVVDFAKKTNISVILVGHVTKEGSLAGPKTLEHLVDVVLYLEGDTEKKVLRAAKNRFGSVNELALLNFENGYFEETKPGFALGESAEDETHIGAVTTVVKEGGRYVPLEIQALVVQSYQQQPRRVVNGYDYNRLLLLLAILDKHTNHKFYRHDVFVNVSEGIKIYETAADLAVCVALVSSLRKVPIPRNLGVWGEVSLLGKVSPVGHQDQRKKEAERYTIVQFLTPEESGTIRSALQELKKLTSQTI</sequence>
<dbReference type="PRINTS" id="PR01874">
    <property type="entry name" value="DNAREPAIRADA"/>
</dbReference>
<dbReference type="Pfam" id="PF13481">
    <property type="entry name" value="AAA_25"/>
    <property type="match status" value="1"/>
</dbReference>
<dbReference type="Gene3D" id="3.30.230.10">
    <property type="match status" value="1"/>
</dbReference>
<dbReference type="Pfam" id="PF18073">
    <property type="entry name" value="Zn_ribbon_LapB"/>
    <property type="match status" value="1"/>
</dbReference>
<keyword evidence="1 12" id="KW-0479">Metal-binding</keyword>
<dbReference type="GO" id="GO:0140664">
    <property type="term" value="F:ATP-dependent DNA damage sensor activity"/>
    <property type="evidence" value="ECO:0007669"/>
    <property type="project" value="InterPro"/>
</dbReference>
<evidence type="ECO:0000259" key="13">
    <source>
        <dbReference type="PROSITE" id="PS50162"/>
    </source>
</evidence>
<dbReference type="GO" id="GO:0004176">
    <property type="term" value="F:ATP-dependent peptidase activity"/>
    <property type="evidence" value="ECO:0007669"/>
    <property type="project" value="InterPro"/>
</dbReference>
<keyword evidence="7 12" id="KW-0067">ATP-binding</keyword>
<dbReference type="InterPro" id="IPR041166">
    <property type="entry name" value="Rubredoxin_2"/>
</dbReference>
<dbReference type="PANTHER" id="PTHR32472">
    <property type="entry name" value="DNA REPAIR PROTEIN RADA"/>
    <property type="match status" value="1"/>
</dbReference>
<dbReference type="InterPro" id="IPR003593">
    <property type="entry name" value="AAA+_ATPase"/>
</dbReference>
<dbReference type="GO" id="GO:0004252">
    <property type="term" value="F:serine-type endopeptidase activity"/>
    <property type="evidence" value="ECO:0007669"/>
    <property type="project" value="InterPro"/>
</dbReference>
<proteinExistence type="inferred from homology"/>
<evidence type="ECO:0000256" key="12">
    <source>
        <dbReference type="RuleBase" id="RU003555"/>
    </source>
</evidence>
<dbReference type="PANTHER" id="PTHR32472:SF10">
    <property type="entry name" value="DNA REPAIR PROTEIN RADA-LIKE PROTEIN"/>
    <property type="match status" value="1"/>
</dbReference>
<reference evidence="14" key="2">
    <citation type="journal article" date="2021" name="Microbiome">
        <title>Successional dynamics and alternative stable states in a saline activated sludge microbial community over 9 years.</title>
        <authorList>
            <person name="Wang Y."/>
            <person name="Ye J."/>
            <person name="Ju F."/>
            <person name="Liu L."/>
            <person name="Boyd J.A."/>
            <person name="Deng Y."/>
            <person name="Parks D.H."/>
            <person name="Jiang X."/>
            <person name="Yin X."/>
            <person name="Woodcroft B.J."/>
            <person name="Tyson G.W."/>
            <person name="Hugenholtz P."/>
            <person name="Polz M.F."/>
            <person name="Zhang T."/>
        </authorList>
    </citation>
    <scope>NUCLEOTIDE SEQUENCE</scope>
    <source>
        <strain evidence="14">HKST-UBA01</strain>
    </source>
</reference>
<dbReference type="GO" id="GO:0008270">
    <property type="term" value="F:zinc ion binding"/>
    <property type="evidence" value="ECO:0007669"/>
    <property type="project" value="UniProtKB-KW"/>
</dbReference>
<evidence type="ECO:0000256" key="8">
    <source>
        <dbReference type="ARBA" id="ARBA00023016"/>
    </source>
</evidence>
<dbReference type="InterPro" id="IPR027417">
    <property type="entry name" value="P-loop_NTPase"/>
</dbReference>
<feature type="domain" description="RecA family profile 1" evidence="13">
    <location>
        <begin position="64"/>
        <end position="214"/>
    </location>
</feature>
<evidence type="ECO:0000256" key="2">
    <source>
        <dbReference type="ARBA" id="ARBA00022741"/>
    </source>
</evidence>
<evidence type="ECO:0000313" key="14">
    <source>
        <dbReference type="EMBL" id="MCA9390382.1"/>
    </source>
</evidence>
<keyword evidence="4 12" id="KW-0863">Zinc-finger</keyword>
<keyword evidence="2 12" id="KW-0547">Nucleotide-binding</keyword>
<dbReference type="AlphaFoldDB" id="A0A955LHG4"/>
<dbReference type="InterPro" id="IPR008269">
    <property type="entry name" value="Lon_proteolytic"/>
</dbReference>
<dbReference type="Proteomes" id="UP000701698">
    <property type="component" value="Unassembled WGS sequence"/>
</dbReference>
<dbReference type="GO" id="GO:0005829">
    <property type="term" value="C:cytosol"/>
    <property type="evidence" value="ECO:0007669"/>
    <property type="project" value="TreeGrafter"/>
</dbReference>
<dbReference type="InterPro" id="IPR004504">
    <property type="entry name" value="DNA_repair_RadA"/>
</dbReference>
<name>A0A955LHG4_UNCKA</name>
<keyword evidence="9 12" id="KW-0238">DNA-binding</keyword>
<evidence type="ECO:0000256" key="6">
    <source>
        <dbReference type="ARBA" id="ARBA00022833"/>
    </source>
</evidence>
<evidence type="ECO:0000256" key="7">
    <source>
        <dbReference type="ARBA" id="ARBA00022840"/>
    </source>
</evidence>
<dbReference type="SUPFAM" id="SSF52540">
    <property type="entry name" value="P-loop containing nucleoside triphosphate hydrolases"/>
    <property type="match status" value="1"/>
</dbReference>
<accession>A0A955LHG4</accession>
<evidence type="ECO:0000256" key="4">
    <source>
        <dbReference type="ARBA" id="ARBA00022771"/>
    </source>
</evidence>
<keyword evidence="3 12" id="KW-0227">DNA damage</keyword>
<keyword evidence="10 12" id="KW-0234">DNA repair</keyword>
<keyword evidence="5" id="KW-0378">Hydrolase</keyword>
<keyword evidence="6 12" id="KW-0862">Zinc</keyword>
<dbReference type="GO" id="GO:0000725">
    <property type="term" value="P:recombinational repair"/>
    <property type="evidence" value="ECO:0007669"/>
    <property type="project" value="TreeGrafter"/>
</dbReference>
<comment type="similarity">
    <text evidence="12">Belongs to the RecA family. RadA subfamily.</text>
</comment>
<evidence type="ECO:0000256" key="11">
    <source>
        <dbReference type="NCBIfam" id="TIGR00416"/>
    </source>
</evidence>
<organism evidence="14 15">
    <name type="scientific">candidate division WWE3 bacterium</name>
    <dbReference type="NCBI Taxonomy" id="2053526"/>
    <lineage>
        <taxon>Bacteria</taxon>
        <taxon>Katanobacteria</taxon>
    </lineage>
</organism>